<protein>
    <submittedName>
        <fullName evidence="1">Uncharacterized protein</fullName>
    </submittedName>
</protein>
<evidence type="ECO:0000313" key="1">
    <source>
        <dbReference type="EMBL" id="KAL2494564.1"/>
    </source>
</evidence>
<dbReference type="Proteomes" id="UP001604277">
    <property type="component" value="Unassembled WGS sequence"/>
</dbReference>
<evidence type="ECO:0000313" key="2">
    <source>
        <dbReference type="Proteomes" id="UP001604277"/>
    </source>
</evidence>
<sequence length="133" mass="14958">MVVESLDNQVVELLGNHPGCRVWLSMKRRLCLSDRRLCFYDRQLCRIRNLLSAGDNVDQTHSARLCQCAQTSFSDFSPSSALSLICRPILTSTLQSHCLPRSIRGQVRYIGVSNETSYGVMEFIHAAKNKGLP</sequence>
<keyword evidence="2" id="KW-1185">Reference proteome</keyword>
<dbReference type="EMBL" id="JBFOLJ010000011">
    <property type="protein sequence ID" value="KAL2494564.1"/>
    <property type="molecule type" value="Genomic_DNA"/>
</dbReference>
<name>A0ABD1S320_9LAMI</name>
<comment type="caution">
    <text evidence="1">The sequence shown here is derived from an EMBL/GenBank/DDBJ whole genome shotgun (WGS) entry which is preliminary data.</text>
</comment>
<dbReference type="AlphaFoldDB" id="A0ABD1S320"/>
<organism evidence="1 2">
    <name type="scientific">Forsythia ovata</name>
    <dbReference type="NCBI Taxonomy" id="205694"/>
    <lineage>
        <taxon>Eukaryota</taxon>
        <taxon>Viridiplantae</taxon>
        <taxon>Streptophyta</taxon>
        <taxon>Embryophyta</taxon>
        <taxon>Tracheophyta</taxon>
        <taxon>Spermatophyta</taxon>
        <taxon>Magnoliopsida</taxon>
        <taxon>eudicotyledons</taxon>
        <taxon>Gunneridae</taxon>
        <taxon>Pentapetalae</taxon>
        <taxon>asterids</taxon>
        <taxon>lamiids</taxon>
        <taxon>Lamiales</taxon>
        <taxon>Oleaceae</taxon>
        <taxon>Forsythieae</taxon>
        <taxon>Forsythia</taxon>
    </lineage>
</organism>
<proteinExistence type="predicted"/>
<reference evidence="2" key="1">
    <citation type="submission" date="2024-07" db="EMBL/GenBank/DDBJ databases">
        <title>Two chromosome-level genome assemblies of Korean endemic species Abeliophyllum distichum and Forsythia ovata (Oleaceae).</title>
        <authorList>
            <person name="Jang H."/>
        </authorList>
    </citation>
    <scope>NUCLEOTIDE SEQUENCE [LARGE SCALE GENOMIC DNA]</scope>
</reference>
<gene>
    <name evidence="1" type="ORF">Fot_38321</name>
</gene>
<accession>A0ABD1S320</accession>